<evidence type="ECO:0000256" key="7">
    <source>
        <dbReference type="ARBA" id="ARBA00022827"/>
    </source>
</evidence>
<dbReference type="SUPFAM" id="SSF51905">
    <property type="entry name" value="FAD/NAD(P)-binding domain"/>
    <property type="match status" value="1"/>
</dbReference>
<evidence type="ECO:0000256" key="3">
    <source>
        <dbReference type="ARBA" id="ARBA00007532"/>
    </source>
</evidence>
<dbReference type="FunFam" id="3.40.30.10:FF:000093">
    <property type="entry name" value="Glutaredoxin 2"/>
    <property type="match status" value="2"/>
</dbReference>
<dbReference type="PROSITE" id="PS51354">
    <property type="entry name" value="GLUTAREDOXIN_2"/>
    <property type="match status" value="3"/>
</dbReference>
<dbReference type="GO" id="GO:0005739">
    <property type="term" value="C:mitochondrion"/>
    <property type="evidence" value="ECO:0007669"/>
    <property type="project" value="TreeGrafter"/>
</dbReference>
<evidence type="ECO:0000256" key="12">
    <source>
        <dbReference type="ARBA" id="ARBA00023157"/>
    </source>
</evidence>
<dbReference type="PROSITE" id="PS00076">
    <property type="entry name" value="PYRIDINE_REDOX_1"/>
    <property type="match status" value="1"/>
</dbReference>
<keyword evidence="7 16" id="KW-0274">FAD</keyword>
<dbReference type="NCBIfam" id="TIGR01438">
    <property type="entry name" value="TGR"/>
    <property type="match status" value="1"/>
</dbReference>
<dbReference type="GO" id="GO:0045454">
    <property type="term" value="P:cell redox homeostasis"/>
    <property type="evidence" value="ECO:0007669"/>
    <property type="project" value="InterPro"/>
</dbReference>
<dbReference type="SUPFAM" id="SSF55424">
    <property type="entry name" value="FAD/NAD-linked reductases, dimerisation (C-terminal) domain"/>
    <property type="match status" value="1"/>
</dbReference>
<keyword evidence="13 16" id="KW-0676">Redox-active center</keyword>
<dbReference type="InterPro" id="IPR017937">
    <property type="entry name" value="Thioredoxin_CS"/>
</dbReference>
<feature type="chain" id="PRO_5043901355" description="thioredoxin-disulfide reductase (NADPH)" evidence="17">
    <location>
        <begin position="26"/>
        <end position="889"/>
    </location>
</feature>
<dbReference type="SUPFAM" id="SSF52833">
    <property type="entry name" value="Thioredoxin-like"/>
    <property type="match status" value="3"/>
</dbReference>
<evidence type="ECO:0000259" key="18">
    <source>
        <dbReference type="Pfam" id="PF00462"/>
    </source>
</evidence>
<dbReference type="GO" id="GO:0050660">
    <property type="term" value="F:flavin adenine dinucleotide binding"/>
    <property type="evidence" value="ECO:0007669"/>
    <property type="project" value="InterPro"/>
</dbReference>
<keyword evidence="8" id="KW-0521">NADP</keyword>
<dbReference type="GO" id="GO:0004791">
    <property type="term" value="F:thioredoxin-disulfide reductase (NADPH) activity"/>
    <property type="evidence" value="ECO:0007669"/>
    <property type="project" value="UniProtKB-EC"/>
</dbReference>
<evidence type="ECO:0000256" key="14">
    <source>
        <dbReference type="ARBA" id="ARBA00048132"/>
    </source>
</evidence>
<evidence type="ECO:0000256" key="6">
    <source>
        <dbReference type="ARBA" id="ARBA00022630"/>
    </source>
</evidence>
<evidence type="ECO:0000259" key="20">
    <source>
        <dbReference type="Pfam" id="PF07992"/>
    </source>
</evidence>
<keyword evidence="5" id="KW-0813">Transport</keyword>
<dbReference type="EMBL" id="JARGDH010000004">
    <property type="protein sequence ID" value="KAL0271431.1"/>
    <property type="molecule type" value="Genomic_DNA"/>
</dbReference>
<keyword evidence="6 16" id="KW-0285">Flavoprotein</keyword>
<dbReference type="InterPro" id="IPR006338">
    <property type="entry name" value="Thioredoxin/glutathione_Rdtase"/>
</dbReference>
<feature type="domain" description="Glutaredoxin" evidence="18">
    <location>
        <begin position="107"/>
        <end position="169"/>
    </location>
</feature>
<dbReference type="InterPro" id="IPR016156">
    <property type="entry name" value="FAD/NAD-linked_Rdtase_dimer_sf"/>
</dbReference>
<dbReference type="InterPro" id="IPR011899">
    <property type="entry name" value="Glutaredoxin_euk/vir"/>
</dbReference>
<evidence type="ECO:0000256" key="11">
    <source>
        <dbReference type="ARBA" id="ARBA00023002"/>
    </source>
</evidence>
<protein>
    <recommendedName>
        <fullName evidence="4">thioredoxin-disulfide reductase (NADPH)</fullName>
        <ecNumber evidence="4">1.8.1.9</ecNumber>
    </recommendedName>
</protein>
<organism evidence="21">
    <name type="scientific">Menopon gallinae</name>
    <name type="common">poultry shaft louse</name>
    <dbReference type="NCBI Taxonomy" id="328185"/>
    <lineage>
        <taxon>Eukaryota</taxon>
        <taxon>Metazoa</taxon>
        <taxon>Ecdysozoa</taxon>
        <taxon>Arthropoda</taxon>
        <taxon>Hexapoda</taxon>
        <taxon>Insecta</taxon>
        <taxon>Pterygota</taxon>
        <taxon>Neoptera</taxon>
        <taxon>Paraneoptera</taxon>
        <taxon>Psocodea</taxon>
        <taxon>Troctomorpha</taxon>
        <taxon>Phthiraptera</taxon>
        <taxon>Amblycera</taxon>
        <taxon>Menoponidae</taxon>
        <taxon>Menopon</taxon>
    </lineage>
</organism>
<dbReference type="Pfam" id="PF02852">
    <property type="entry name" value="Pyr_redox_dim"/>
    <property type="match status" value="1"/>
</dbReference>
<dbReference type="PRINTS" id="PR00411">
    <property type="entry name" value="PNDRDTASEI"/>
</dbReference>
<keyword evidence="9" id="KW-0712">Selenocysteine</keyword>
<feature type="signal peptide" evidence="17">
    <location>
        <begin position="1"/>
        <end position="25"/>
    </location>
</feature>
<dbReference type="NCBIfam" id="TIGR02180">
    <property type="entry name" value="GRX_euk"/>
    <property type="match status" value="2"/>
</dbReference>
<dbReference type="InterPro" id="IPR036188">
    <property type="entry name" value="FAD/NAD-bd_sf"/>
</dbReference>
<dbReference type="InterPro" id="IPR046952">
    <property type="entry name" value="GSHR/TRXR-like"/>
</dbReference>
<name>A0AAW2HP73_9NEOP</name>
<dbReference type="InterPro" id="IPR011767">
    <property type="entry name" value="GLR_AS"/>
</dbReference>
<evidence type="ECO:0000256" key="2">
    <source>
        <dbReference type="ARBA" id="ARBA00002549"/>
    </source>
</evidence>
<evidence type="ECO:0000256" key="4">
    <source>
        <dbReference type="ARBA" id="ARBA00012610"/>
    </source>
</evidence>
<keyword evidence="12" id="KW-1015">Disulfide bond</keyword>
<accession>A0AAW2HP73</accession>
<keyword evidence="17" id="KW-0732">Signal</keyword>
<reference evidence="21" key="1">
    <citation type="journal article" date="2024" name="Gigascience">
        <title>Chromosome-level genome of the poultry shaft louse Menopon gallinae provides insight into the host-switching and adaptive evolution of parasitic lice.</title>
        <authorList>
            <person name="Xu Y."/>
            <person name="Ma L."/>
            <person name="Liu S."/>
            <person name="Liang Y."/>
            <person name="Liu Q."/>
            <person name="He Z."/>
            <person name="Tian L."/>
            <person name="Duan Y."/>
            <person name="Cai W."/>
            <person name="Li H."/>
            <person name="Song F."/>
        </authorList>
    </citation>
    <scope>NUCLEOTIDE SEQUENCE</scope>
    <source>
        <strain evidence="21">Cailab_2023a</strain>
    </source>
</reference>
<dbReference type="GO" id="GO:0006749">
    <property type="term" value="P:glutathione metabolic process"/>
    <property type="evidence" value="ECO:0007669"/>
    <property type="project" value="TreeGrafter"/>
</dbReference>
<feature type="domain" description="Pyridine nucleotide-disulphide oxidoreductase dimerisation" evidence="19">
    <location>
        <begin position="762"/>
        <end position="873"/>
    </location>
</feature>
<gene>
    <name evidence="21" type="ORF">PYX00_008532</name>
</gene>
<dbReference type="InterPro" id="IPR036249">
    <property type="entry name" value="Thioredoxin-like_sf"/>
</dbReference>
<comment type="cofactor">
    <cofactor evidence="1">
        <name>FAD</name>
        <dbReference type="ChEBI" id="CHEBI:57692"/>
    </cofactor>
</comment>
<evidence type="ECO:0000256" key="8">
    <source>
        <dbReference type="ARBA" id="ARBA00022857"/>
    </source>
</evidence>
<dbReference type="PANTHER" id="PTHR42737">
    <property type="entry name" value="GLUTATHIONE REDUCTASE"/>
    <property type="match status" value="1"/>
</dbReference>
<evidence type="ECO:0000256" key="17">
    <source>
        <dbReference type="SAM" id="SignalP"/>
    </source>
</evidence>
<dbReference type="InterPro" id="IPR012999">
    <property type="entry name" value="Pyr_OxRdtase_I_AS"/>
</dbReference>
<dbReference type="Gene3D" id="3.40.30.10">
    <property type="entry name" value="Glutaredoxin"/>
    <property type="match status" value="3"/>
</dbReference>
<dbReference type="InterPro" id="IPR023753">
    <property type="entry name" value="FAD/NAD-binding_dom"/>
</dbReference>
<proteinExistence type="inferred from homology"/>
<evidence type="ECO:0000256" key="10">
    <source>
        <dbReference type="ARBA" id="ARBA00022982"/>
    </source>
</evidence>
<keyword evidence="11 16" id="KW-0560">Oxidoreductase</keyword>
<evidence type="ECO:0000259" key="19">
    <source>
        <dbReference type="Pfam" id="PF02852"/>
    </source>
</evidence>
<dbReference type="GO" id="GO:0034599">
    <property type="term" value="P:cellular response to oxidative stress"/>
    <property type="evidence" value="ECO:0007669"/>
    <property type="project" value="TreeGrafter"/>
</dbReference>
<dbReference type="Pfam" id="PF07992">
    <property type="entry name" value="Pyr_redox_2"/>
    <property type="match status" value="1"/>
</dbReference>
<dbReference type="FunFam" id="3.30.390.30:FF:000004">
    <property type="entry name" value="Thioredoxin reductase 1, cytoplasmic"/>
    <property type="match status" value="1"/>
</dbReference>
<dbReference type="Gene3D" id="3.30.390.30">
    <property type="match status" value="1"/>
</dbReference>
<evidence type="ECO:0000256" key="9">
    <source>
        <dbReference type="ARBA" id="ARBA00022933"/>
    </source>
</evidence>
<evidence type="ECO:0000256" key="1">
    <source>
        <dbReference type="ARBA" id="ARBA00001974"/>
    </source>
</evidence>
<comment type="function">
    <text evidence="2">Has a glutathione-disulfide oxidoreductase activity in the presence of NADPH and glutathione reductase. Reduces low molecular weight disulfides and proteins.</text>
</comment>
<comment type="catalytic activity">
    <reaction evidence="14">
        <text>[thioredoxin]-dithiol + NADP(+) = [thioredoxin]-disulfide + NADPH + H(+)</text>
        <dbReference type="Rhea" id="RHEA:20345"/>
        <dbReference type="Rhea" id="RHEA-COMP:10698"/>
        <dbReference type="Rhea" id="RHEA-COMP:10700"/>
        <dbReference type="ChEBI" id="CHEBI:15378"/>
        <dbReference type="ChEBI" id="CHEBI:29950"/>
        <dbReference type="ChEBI" id="CHEBI:50058"/>
        <dbReference type="ChEBI" id="CHEBI:57783"/>
        <dbReference type="ChEBI" id="CHEBI:58349"/>
        <dbReference type="EC" id="1.8.1.9"/>
    </reaction>
</comment>
<keyword evidence="10" id="KW-0249">Electron transport</keyword>
<evidence type="ECO:0000256" key="13">
    <source>
        <dbReference type="ARBA" id="ARBA00023284"/>
    </source>
</evidence>
<comment type="function">
    <text evidence="15">Thioredoxin system is a major player in glutathione metabolism, due to the demonstrated absence of a glutathione reductase. Functionally interacts with the Sod/Cat reactive oxidation species (ROS) defense system and thereby has a role in preadult development and life span. Lack of a glutathione reductase suggests antioxidant defense in Drosophila, and probably in related insects, differs fundamentally from that in other organisms.</text>
</comment>
<evidence type="ECO:0000256" key="16">
    <source>
        <dbReference type="RuleBase" id="RU003691"/>
    </source>
</evidence>
<dbReference type="PROSITE" id="PS00195">
    <property type="entry name" value="GLUTAREDOXIN_1"/>
    <property type="match status" value="2"/>
</dbReference>
<dbReference type="CDD" id="cd03419">
    <property type="entry name" value="GRX_GRXh_1_2_like"/>
    <property type="match status" value="2"/>
</dbReference>
<dbReference type="InterPro" id="IPR004099">
    <property type="entry name" value="Pyr_nucl-diS_OxRdtase_dimer"/>
</dbReference>
<dbReference type="Gene3D" id="3.50.50.60">
    <property type="entry name" value="FAD/NAD(P)-binding domain"/>
    <property type="match status" value="2"/>
</dbReference>
<dbReference type="EC" id="1.8.1.9" evidence="4"/>
<feature type="domain" description="Glutaredoxin" evidence="18">
    <location>
        <begin position="209"/>
        <end position="271"/>
    </location>
</feature>
<dbReference type="GO" id="GO:0005829">
    <property type="term" value="C:cytosol"/>
    <property type="evidence" value="ECO:0007669"/>
    <property type="project" value="TreeGrafter"/>
</dbReference>
<evidence type="ECO:0000256" key="5">
    <source>
        <dbReference type="ARBA" id="ARBA00022448"/>
    </source>
</evidence>
<evidence type="ECO:0000313" key="21">
    <source>
        <dbReference type="EMBL" id="KAL0271431.1"/>
    </source>
</evidence>
<dbReference type="InterPro" id="IPR002109">
    <property type="entry name" value="Glutaredoxin"/>
</dbReference>
<dbReference type="AlphaFoldDB" id="A0AAW2HP73"/>
<evidence type="ECO:0000256" key="15">
    <source>
        <dbReference type="ARBA" id="ARBA00054062"/>
    </source>
</evidence>
<comment type="caution">
    <text evidence="21">The sequence shown here is derived from an EMBL/GenBank/DDBJ whole genome shotgun (WGS) entry which is preliminary data.</text>
</comment>
<dbReference type="Pfam" id="PF00462">
    <property type="entry name" value="Glutaredoxin"/>
    <property type="match status" value="2"/>
</dbReference>
<dbReference type="PRINTS" id="PR00368">
    <property type="entry name" value="FADPNR"/>
</dbReference>
<comment type="similarity">
    <text evidence="3 16">Belongs to the class-I pyridine nucleotide-disulfide oxidoreductase family.</text>
</comment>
<dbReference type="PANTHER" id="PTHR42737:SF8">
    <property type="entry name" value="THIOREDOXIN-DISULFIDE REDUCTASE"/>
    <property type="match status" value="1"/>
</dbReference>
<feature type="domain" description="FAD/NAD(P)-binding" evidence="20">
    <location>
        <begin position="406"/>
        <end position="742"/>
    </location>
</feature>
<dbReference type="FunFam" id="3.50.50.60:FF:000190">
    <property type="entry name" value="Thioredoxin reductase"/>
    <property type="match status" value="1"/>
</dbReference>
<dbReference type="GO" id="GO:0004362">
    <property type="term" value="F:glutathione-disulfide reductase (NADPH) activity"/>
    <property type="evidence" value="ECO:0007669"/>
    <property type="project" value="TreeGrafter"/>
</dbReference>
<dbReference type="PROSITE" id="PS00194">
    <property type="entry name" value="THIOREDOXIN_1"/>
    <property type="match status" value="1"/>
</dbReference>
<sequence length="889" mass="98901">MQLWRKTVTLLYGLLTLIDTPPNEQVEELINLFNPCGRCRDTQKVSDGGTRFSFHTTGYSPSKNFLKSVNFNKGSYKLKGPETMSETKEISYAVVEKCRQLITESRVVVFSKTTCPYCKRVKKLFATLGEEPVVYELDKEADGPLVQEYLFQTTSQKTVPNVFVNSRHVGGCDDTFRAYGDGSLCALLQEPPCISPEEKVDTMLEQNIVVIFSKTNCPFCLRVKALFTSLNVTAKIYELDEEEDGPMMQEYLFERTKQRTVPNVFVRKNHIGGCDDTMKAFGNGSLQALLSTTSIMTPDEKIHQLINENNVVIFVENGASECGSMIDIFDRHGIQPVIFVVGDEIDGKAVQERLIQKTQESDMPKVFIQGVNMGGPREIQELDESGKLSVLVEEGSNEIDEEQYDYDLIVIGGGSGGLAAAKEAAMLGKKVALCDFVVPSPLGTTWGLGGTCVNVGCIPKKLMHQAAIHYENMHDSACFGWNVSESGQQHKWELMVENIQNYIKSLNFGYRKELNKRKVKYYNAFAEFLDSKTVKITHKNGKVEELKGRNFIIAVGGRPAYPDIPGAREYCITSDDLFSLKENPGKTLIIGASYIALECGGFLAGLKFDVTIMVRSILLRGFDRQMAELIGEHMENHGVKFLREYVPVEVKKDELGKLKVTAQRKCGEEEVFYGFDTVILAIGREACTDKLGLHNLPSMKVNPRNKKIIVDGYEKSSVPNIYAIGDVIDGKPELTPVAIHAGRYLGQRLAGIHRKMTNYKLVPTTVFTPLEYGCVGMSEEEAHEVFGEKNVIVYHNSFKPLEHALSREETVGYAKLICVKTLNDLVVGFHILSPNAGEITQGFAIGLKMNATKTDFDDLIGIHPTCAEVFTTLYTVKNPGDKPPETTGC</sequence>